<dbReference type="Gene3D" id="3.40.50.980">
    <property type="match status" value="2"/>
</dbReference>
<dbReference type="GO" id="GO:0044550">
    <property type="term" value="P:secondary metabolite biosynthetic process"/>
    <property type="evidence" value="ECO:0007669"/>
    <property type="project" value="TreeGrafter"/>
</dbReference>
<organism evidence="2 3">
    <name type="scientific">Penicillium camemberti (strain FM 013)</name>
    <dbReference type="NCBI Taxonomy" id="1429867"/>
    <lineage>
        <taxon>Eukaryota</taxon>
        <taxon>Fungi</taxon>
        <taxon>Dikarya</taxon>
        <taxon>Ascomycota</taxon>
        <taxon>Pezizomycotina</taxon>
        <taxon>Eurotiomycetes</taxon>
        <taxon>Eurotiomycetidae</taxon>
        <taxon>Eurotiales</taxon>
        <taxon>Aspergillaceae</taxon>
        <taxon>Penicillium</taxon>
    </lineage>
</organism>
<dbReference type="PANTHER" id="PTHR45527:SF1">
    <property type="entry name" value="FATTY ACID SYNTHASE"/>
    <property type="match status" value="1"/>
</dbReference>
<feature type="domain" description="AMP-dependent synthetase/ligase" evidence="1">
    <location>
        <begin position="99"/>
        <end position="326"/>
    </location>
</feature>
<dbReference type="AlphaFoldDB" id="A0A0G4NXD3"/>
<evidence type="ECO:0000259" key="1">
    <source>
        <dbReference type="Pfam" id="PF00501"/>
    </source>
</evidence>
<reference evidence="2 3" key="1">
    <citation type="journal article" date="2014" name="Nat. Commun.">
        <title>Multiple recent horizontal transfers of a large genomic region in cheese making fungi.</title>
        <authorList>
            <person name="Cheeseman K."/>
            <person name="Ropars J."/>
            <person name="Renault P."/>
            <person name="Dupont J."/>
            <person name="Gouzy J."/>
            <person name="Branca A."/>
            <person name="Abraham A.L."/>
            <person name="Ceppi M."/>
            <person name="Conseiller E."/>
            <person name="Debuchy R."/>
            <person name="Malagnac F."/>
            <person name="Goarin A."/>
            <person name="Silar P."/>
            <person name="Lacoste S."/>
            <person name="Sallet E."/>
            <person name="Bensimon A."/>
            <person name="Giraud T."/>
            <person name="Brygoo Y."/>
        </authorList>
    </citation>
    <scope>NUCLEOTIDE SEQUENCE [LARGE SCALE GENOMIC DNA]</scope>
    <source>
        <strain evidence="3">FM 013</strain>
    </source>
</reference>
<dbReference type="Proteomes" id="UP000053732">
    <property type="component" value="Unassembled WGS sequence"/>
</dbReference>
<dbReference type="PANTHER" id="PTHR45527">
    <property type="entry name" value="NONRIBOSOMAL PEPTIDE SYNTHETASE"/>
    <property type="match status" value="1"/>
</dbReference>
<evidence type="ECO:0000313" key="3">
    <source>
        <dbReference type="Proteomes" id="UP000053732"/>
    </source>
</evidence>
<gene>
    <name evidence="2" type="ORF">PCAMFM013_S002g000648</name>
</gene>
<keyword evidence="3" id="KW-1185">Reference proteome</keyword>
<proteinExistence type="predicted"/>
<dbReference type="GO" id="GO:0031177">
    <property type="term" value="F:phosphopantetheine binding"/>
    <property type="evidence" value="ECO:0007669"/>
    <property type="project" value="TreeGrafter"/>
</dbReference>
<dbReference type="GO" id="GO:0043041">
    <property type="term" value="P:amino acid activation for nonribosomal peptide biosynthetic process"/>
    <property type="evidence" value="ECO:0007669"/>
    <property type="project" value="TreeGrafter"/>
</dbReference>
<dbReference type="GO" id="GO:0016874">
    <property type="term" value="F:ligase activity"/>
    <property type="evidence" value="ECO:0007669"/>
    <property type="project" value="UniProtKB-KW"/>
</dbReference>
<sequence length="327" mass="35129">MTGILDVQDGAHPRREVEYTPINGNFGTRVSMQDIAGNGLQNSGVLDKKNEEEKGVFFRGRETVDKVCLLSKADMLKLEEWNRVVPEQVNRCVHEVIVERCRAQPDAPAVCAWDGDFTYADLDARSSTLAAHLAVRGVGPEVFVPLCFDKSCWTVVAILGVLKAGVAFVLLDLSQPLSRLQELCASVDAKLVLSSVDNESRSQQLADSVVVLSSTLEFPSLCDLYDPGSTAIAMPQNAAYASFTSGSTGKPKAVVVEHSASCSSVSGNSNELQLNCHSRVLQLASFAFTVSIIQMVTTLMVGGCICVPSETECRNDIAAAVRKLGVN</sequence>
<accession>A0A0G4NXD3</accession>
<dbReference type="Pfam" id="PF00501">
    <property type="entry name" value="AMP-binding"/>
    <property type="match status" value="1"/>
</dbReference>
<keyword evidence="2" id="KW-0436">Ligase</keyword>
<dbReference type="GO" id="GO:0005737">
    <property type="term" value="C:cytoplasm"/>
    <property type="evidence" value="ECO:0007669"/>
    <property type="project" value="TreeGrafter"/>
</dbReference>
<evidence type="ECO:0000313" key="2">
    <source>
        <dbReference type="EMBL" id="CRL18778.1"/>
    </source>
</evidence>
<dbReference type="EMBL" id="HG793135">
    <property type="protein sequence ID" value="CRL18778.1"/>
    <property type="molecule type" value="Genomic_DNA"/>
</dbReference>
<name>A0A0G4NXD3_PENC3</name>
<dbReference type="SUPFAM" id="SSF56801">
    <property type="entry name" value="Acetyl-CoA synthetase-like"/>
    <property type="match status" value="1"/>
</dbReference>
<dbReference type="STRING" id="1429867.A0A0G4NXD3"/>
<protein>
    <submittedName>
        <fullName evidence="2">AMP-dependent synthetase/ligase</fullName>
    </submittedName>
</protein>
<dbReference type="InterPro" id="IPR000873">
    <property type="entry name" value="AMP-dep_synth/lig_dom"/>
</dbReference>